<proteinExistence type="predicted"/>
<keyword evidence="4" id="KW-1185">Reference proteome</keyword>
<evidence type="ECO:0000256" key="2">
    <source>
        <dbReference type="SAM" id="SignalP"/>
    </source>
</evidence>
<dbReference type="VEuPathDB" id="VectorBase:GPAI044636"/>
<dbReference type="AlphaFoldDB" id="A0A1B0AG43"/>
<keyword evidence="2" id="KW-0732">Signal</keyword>
<accession>A0A1B0AG43</accession>
<sequence>MPRPIRKKQKTALVAFARIAKTSKVLLLQLLCMRSAKALPSNLCQRVGAAANSCKNSAQAAIFLLVVQQQLNEQTPGPKGYQGLAEPSSSSLSERGPQDKSVRLHHYFTDFCPESL</sequence>
<organism evidence="3 4">
    <name type="scientific">Glossina pallidipes</name>
    <name type="common">Tsetse fly</name>
    <dbReference type="NCBI Taxonomy" id="7398"/>
    <lineage>
        <taxon>Eukaryota</taxon>
        <taxon>Metazoa</taxon>
        <taxon>Ecdysozoa</taxon>
        <taxon>Arthropoda</taxon>
        <taxon>Hexapoda</taxon>
        <taxon>Insecta</taxon>
        <taxon>Pterygota</taxon>
        <taxon>Neoptera</taxon>
        <taxon>Endopterygota</taxon>
        <taxon>Diptera</taxon>
        <taxon>Brachycera</taxon>
        <taxon>Muscomorpha</taxon>
        <taxon>Hippoboscoidea</taxon>
        <taxon>Glossinidae</taxon>
        <taxon>Glossina</taxon>
    </lineage>
</organism>
<reference evidence="4" key="1">
    <citation type="submission" date="2014-03" db="EMBL/GenBank/DDBJ databases">
        <authorList>
            <person name="Aksoy S."/>
            <person name="Warren W."/>
            <person name="Wilson R.K."/>
        </authorList>
    </citation>
    <scope>NUCLEOTIDE SEQUENCE [LARGE SCALE GENOMIC DNA]</scope>
    <source>
        <strain evidence="4">IAEA</strain>
    </source>
</reference>
<evidence type="ECO:0000313" key="3">
    <source>
        <dbReference type="EnsemblMetazoa" id="GPAI044636-PA"/>
    </source>
</evidence>
<feature type="chain" id="PRO_5008403823" evidence="2">
    <location>
        <begin position="39"/>
        <end position="116"/>
    </location>
</feature>
<feature type="signal peptide" evidence="2">
    <location>
        <begin position="1"/>
        <end position="38"/>
    </location>
</feature>
<feature type="region of interest" description="Disordered" evidence="1">
    <location>
        <begin position="75"/>
        <end position="101"/>
    </location>
</feature>
<protein>
    <submittedName>
        <fullName evidence="3">Uncharacterized protein</fullName>
    </submittedName>
</protein>
<name>A0A1B0AG43_GLOPL</name>
<dbReference type="EnsemblMetazoa" id="GPAI044636-RA">
    <property type="protein sequence ID" value="GPAI044636-PA"/>
    <property type="gene ID" value="GPAI044636"/>
</dbReference>
<reference evidence="3" key="2">
    <citation type="submission" date="2020-05" db="UniProtKB">
        <authorList>
            <consortium name="EnsemblMetazoa"/>
        </authorList>
    </citation>
    <scope>IDENTIFICATION</scope>
    <source>
        <strain evidence="3">IAEA</strain>
    </source>
</reference>
<evidence type="ECO:0000256" key="1">
    <source>
        <dbReference type="SAM" id="MobiDB-lite"/>
    </source>
</evidence>
<evidence type="ECO:0000313" key="4">
    <source>
        <dbReference type="Proteomes" id="UP000092445"/>
    </source>
</evidence>
<dbReference type="Proteomes" id="UP000092445">
    <property type="component" value="Unassembled WGS sequence"/>
</dbReference>